<dbReference type="InterPro" id="IPR029063">
    <property type="entry name" value="SAM-dependent_MTases_sf"/>
</dbReference>
<organism evidence="2 3">
    <name type="scientific">Pseudaestuariivita atlantica</name>
    <dbReference type="NCBI Taxonomy" id="1317121"/>
    <lineage>
        <taxon>Bacteria</taxon>
        <taxon>Pseudomonadati</taxon>
        <taxon>Pseudomonadota</taxon>
        <taxon>Alphaproteobacteria</taxon>
        <taxon>Rhodobacterales</taxon>
        <taxon>Paracoccaceae</taxon>
        <taxon>Pseudaestuariivita</taxon>
    </lineage>
</organism>
<dbReference type="AlphaFoldDB" id="A0A0L1JPH1"/>
<dbReference type="EMBL" id="AQQZ01000004">
    <property type="protein sequence ID" value="KNG93626.1"/>
    <property type="molecule type" value="Genomic_DNA"/>
</dbReference>
<dbReference type="InterPro" id="IPR052514">
    <property type="entry name" value="SAM-dependent_MTase"/>
</dbReference>
<reference evidence="2 3" key="1">
    <citation type="journal article" date="2015" name="Int. J. Syst. Evol. Microbiol.">
        <title>Aestuariivita atlantica sp. nov., isolated from deep sea sediment of the Atlantic Ocean.</title>
        <authorList>
            <person name="Li G."/>
            <person name="Lai Q."/>
            <person name="Du Y."/>
            <person name="Liu X."/>
            <person name="Sun F."/>
            <person name="Shao Z."/>
        </authorList>
    </citation>
    <scope>NUCLEOTIDE SEQUENCE [LARGE SCALE GENOMIC DNA]</scope>
    <source>
        <strain evidence="2 3">22II-S11-z3</strain>
    </source>
</reference>
<dbReference type="RefSeq" id="WP_050530818.1">
    <property type="nucleotide sequence ID" value="NZ_AQQZ01000004.1"/>
</dbReference>
<dbReference type="Pfam" id="PF05050">
    <property type="entry name" value="Methyltransf_21"/>
    <property type="match status" value="1"/>
</dbReference>
<dbReference type="Proteomes" id="UP000036938">
    <property type="component" value="Unassembled WGS sequence"/>
</dbReference>
<feature type="domain" description="Methyltransferase FkbM" evidence="1">
    <location>
        <begin position="62"/>
        <end position="207"/>
    </location>
</feature>
<proteinExistence type="predicted"/>
<accession>A0A0L1JPH1</accession>
<dbReference type="PANTHER" id="PTHR34203">
    <property type="entry name" value="METHYLTRANSFERASE, FKBM FAMILY PROTEIN"/>
    <property type="match status" value="1"/>
</dbReference>
<dbReference type="NCBIfam" id="TIGR01444">
    <property type="entry name" value="fkbM_fam"/>
    <property type="match status" value="1"/>
</dbReference>
<evidence type="ECO:0000313" key="3">
    <source>
        <dbReference type="Proteomes" id="UP000036938"/>
    </source>
</evidence>
<sequence>MAGSPPDFDHFITANEHGFYCVPESFRGREVPRLLRRGEVYEPATLRFLSRHVGSGDIVTGGAFVGDFFPALARAMAPGARIRSFEPAPDTFAAALHTIALNGLDNVELSQVAVGAEDAVLPLQVARPGASEPLAAGARIVAEAGKGQTIDVPVVTIDSLVPADRTVSLLHLDVEGHEIPALQGAVELIARDAPILVLETGKRKRRIEYLDFLGEAVPQHRYIHTSQIEENGIFIPTAAV</sequence>
<name>A0A0L1JPH1_9RHOB</name>
<dbReference type="PANTHER" id="PTHR34203:SF15">
    <property type="entry name" value="SLL1173 PROTEIN"/>
    <property type="match status" value="1"/>
</dbReference>
<evidence type="ECO:0000259" key="1">
    <source>
        <dbReference type="Pfam" id="PF05050"/>
    </source>
</evidence>
<dbReference type="InterPro" id="IPR006342">
    <property type="entry name" value="FkbM_mtfrase"/>
</dbReference>
<gene>
    <name evidence="2" type="ORF">ATO11_10480</name>
</gene>
<dbReference type="Gene3D" id="3.40.50.150">
    <property type="entry name" value="Vaccinia Virus protein VP39"/>
    <property type="match status" value="1"/>
</dbReference>
<dbReference type="SUPFAM" id="SSF53335">
    <property type="entry name" value="S-adenosyl-L-methionine-dependent methyltransferases"/>
    <property type="match status" value="1"/>
</dbReference>
<dbReference type="STRING" id="1317121.ATO11_10480"/>
<keyword evidence="3" id="KW-1185">Reference proteome</keyword>
<comment type="caution">
    <text evidence="2">The sequence shown here is derived from an EMBL/GenBank/DDBJ whole genome shotgun (WGS) entry which is preliminary data.</text>
</comment>
<evidence type="ECO:0000313" key="2">
    <source>
        <dbReference type="EMBL" id="KNG93626.1"/>
    </source>
</evidence>
<protein>
    <recommendedName>
        <fullName evidence="1">Methyltransferase FkbM domain-containing protein</fullName>
    </recommendedName>
</protein>